<protein>
    <recommendedName>
        <fullName evidence="1">site-specific DNA-methyltransferase (adenine-specific)</fullName>
        <ecNumber evidence="1">2.1.1.72</ecNumber>
    </recommendedName>
</protein>
<organism evidence="8 9">
    <name type="scientific">Synechococcus phage ACG-2014f</name>
    <dbReference type="NCBI Taxonomy" id="1493511"/>
    <lineage>
        <taxon>Viruses</taxon>
        <taxon>Duplodnaviria</taxon>
        <taxon>Heunggongvirae</taxon>
        <taxon>Uroviricota</taxon>
        <taxon>Caudoviricetes</taxon>
        <taxon>Pantevenvirales</taxon>
        <taxon>Kyanoviridae</taxon>
        <taxon>Atlauavirus</taxon>
        <taxon>Atlauavirus tusconc8</taxon>
    </lineage>
</organism>
<dbReference type="GO" id="GO:0032259">
    <property type="term" value="P:methylation"/>
    <property type="evidence" value="ECO:0007669"/>
    <property type="project" value="UniProtKB-KW"/>
</dbReference>
<feature type="domain" description="Type II methyltransferase M.TaqI-like" evidence="7">
    <location>
        <begin position="3"/>
        <end position="89"/>
    </location>
</feature>
<dbReference type="Proteomes" id="UP000185316">
    <property type="component" value="Segment"/>
</dbReference>
<comment type="catalytic activity">
    <reaction evidence="5">
        <text>a 2'-deoxyadenosine in DNA + S-adenosyl-L-methionine = an N(6)-methyl-2'-deoxyadenosine in DNA + S-adenosyl-L-homocysteine + H(+)</text>
        <dbReference type="Rhea" id="RHEA:15197"/>
        <dbReference type="Rhea" id="RHEA-COMP:12418"/>
        <dbReference type="Rhea" id="RHEA-COMP:12419"/>
        <dbReference type="ChEBI" id="CHEBI:15378"/>
        <dbReference type="ChEBI" id="CHEBI:57856"/>
        <dbReference type="ChEBI" id="CHEBI:59789"/>
        <dbReference type="ChEBI" id="CHEBI:90615"/>
        <dbReference type="ChEBI" id="CHEBI:90616"/>
        <dbReference type="EC" id="2.1.1.72"/>
    </reaction>
</comment>
<evidence type="ECO:0000256" key="1">
    <source>
        <dbReference type="ARBA" id="ARBA00011900"/>
    </source>
</evidence>
<evidence type="ECO:0000256" key="3">
    <source>
        <dbReference type="ARBA" id="ARBA00022679"/>
    </source>
</evidence>
<keyword evidence="3" id="KW-0808">Transferase</keyword>
<dbReference type="SUPFAM" id="SSF53335">
    <property type="entry name" value="S-adenosyl-L-methionine-dependent methyltransferases"/>
    <property type="match status" value="1"/>
</dbReference>
<dbReference type="Gene3D" id="3.40.50.150">
    <property type="entry name" value="Vaccinia Virus protein VP39"/>
    <property type="match status" value="1"/>
</dbReference>
<evidence type="ECO:0000259" key="7">
    <source>
        <dbReference type="Pfam" id="PF07669"/>
    </source>
</evidence>
<evidence type="ECO:0000256" key="5">
    <source>
        <dbReference type="ARBA" id="ARBA00047942"/>
    </source>
</evidence>
<evidence type="ECO:0000313" key="9">
    <source>
        <dbReference type="Proteomes" id="UP000185316"/>
    </source>
</evidence>
<dbReference type="InterPro" id="IPR050953">
    <property type="entry name" value="N4_N6_ade-DNA_methylase"/>
</dbReference>
<evidence type="ECO:0000256" key="4">
    <source>
        <dbReference type="ARBA" id="ARBA00022691"/>
    </source>
</evidence>
<dbReference type="EC" id="2.1.1.72" evidence="1"/>
<accession>A0A0E3FL39</accession>
<name>A0A0E3FL39_9CAUD</name>
<feature type="region of interest" description="Disordered" evidence="6">
    <location>
        <begin position="1"/>
        <end position="26"/>
    </location>
</feature>
<reference evidence="8 9" key="1">
    <citation type="submission" date="2013-12" db="EMBL/GenBank/DDBJ databases">
        <title>Ecological redundancy of diverse viral populations within a natural community.</title>
        <authorList>
            <person name="Gregory A.C."/>
            <person name="LaButti K."/>
            <person name="Copeland A."/>
            <person name="Woyke T."/>
            <person name="Sullivan M.B."/>
        </authorList>
    </citation>
    <scope>NUCLEOTIDE SEQUENCE [LARGE SCALE GENOMIC DNA]</scope>
    <source>
        <strain evidence="8">Syn7803US24</strain>
    </source>
</reference>
<dbReference type="InterPro" id="IPR011639">
    <property type="entry name" value="MethylTrfase_TaqI-like_dom"/>
</dbReference>
<dbReference type="EMBL" id="KJ019090">
    <property type="protein sequence ID" value="AIX28754.1"/>
    <property type="molecule type" value="Genomic_DNA"/>
</dbReference>
<evidence type="ECO:0000256" key="2">
    <source>
        <dbReference type="ARBA" id="ARBA00022603"/>
    </source>
</evidence>
<evidence type="ECO:0000313" key="8">
    <source>
        <dbReference type="EMBL" id="AIX28754.1"/>
    </source>
</evidence>
<dbReference type="PANTHER" id="PTHR33841">
    <property type="entry name" value="DNA METHYLTRANSFERASE YEEA-RELATED"/>
    <property type="match status" value="1"/>
</dbReference>
<gene>
    <name evidence="8" type="ORF">Syn7803US24_187</name>
</gene>
<keyword evidence="2" id="KW-0489">Methyltransferase</keyword>
<dbReference type="GO" id="GO:0009007">
    <property type="term" value="F:site-specific DNA-methyltransferase (adenine-specific) activity"/>
    <property type="evidence" value="ECO:0007669"/>
    <property type="project" value="UniProtKB-EC"/>
</dbReference>
<dbReference type="InterPro" id="IPR002052">
    <property type="entry name" value="DNA_methylase_N6_adenine_CS"/>
</dbReference>
<evidence type="ECO:0000256" key="6">
    <source>
        <dbReference type="SAM" id="MobiDB-lite"/>
    </source>
</evidence>
<dbReference type="GO" id="GO:0006304">
    <property type="term" value="P:DNA modification"/>
    <property type="evidence" value="ECO:0007669"/>
    <property type="project" value="InterPro"/>
</dbReference>
<dbReference type="PRINTS" id="PR00507">
    <property type="entry name" value="N12N6MTFRASE"/>
</dbReference>
<dbReference type="PROSITE" id="PS00092">
    <property type="entry name" value="N6_MTASE"/>
    <property type="match status" value="1"/>
</dbReference>
<dbReference type="Pfam" id="PF07669">
    <property type="entry name" value="Eco57I"/>
    <property type="match status" value="1"/>
</dbReference>
<dbReference type="PANTHER" id="PTHR33841:SF1">
    <property type="entry name" value="DNA METHYLTRANSFERASE A"/>
    <property type="match status" value="1"/>
</dbReference>
<keyword evidence="4" id="KW-0949">S-adenosyl-L-methionine</keyword>
<dbReference type="GO" id="GO:0003676">
    <property type="term" value="F:nucleic acid binding"/>
    <property type="evidence" value="ECO:0007669"/>
    <property type="project" value="InterPro"/>
</dbReference>
<proteinExistence type="predicted"/>
<dbReference type="InterPro" id="IPR029063">
    <property type="entry name" value="SAM-dependent_MTases_sf"/>
</dbReference>
<sequence>MSQRFDVVIGNPPYQDGSGDKEKGLSGSKKNLYSAFITKSIELLKPNGYLSYICPPGYIKTTSIEKPSPLFKLIQQYNLISVDFNCKKYFPTVSLPVITRFLLQKTKEYKGTDFGSEVIDISLMDYIPIHCSKDTLKRLEEVVSKKKTLNFKRDDSFGVVNRCIKDKTNFVVIAQVSPSKLEVCVNDVLINKKGNRKPVHVMVCDNTRHAERIGDIMRSENATFLNTTLRYGDGNVYPGIINYLNYEI</sequence>